<sequence length="405" mass="45741">MAGRKLSNKSARTVLRLKALNAVQTKKLIARDAEIKRLNELLRDYIRVECTYPGIGVQPADSDADDENTSDAVETSESWHPEPHASETDAVSDTDNSWDDNFGKATPKWDPNDRIHRCGQCFWEILDGRCLRCHKKYDVKDKHSQENGDYFNSVSTDDRVMISARQLSPRGMTPTRDIWPSWLLPMNIARGYHGRVEEYSELLQRGATRLMCERFALEWSDLGIVAWLDDLVYEEFAGPAMNDHDRWKLYLGRCVSLEGQDEDGAIFIVDFMEETTLFQLTISGAGRRWETYLESLGVWATRPAGDESDEESDEDAEYESVPAIGTVVRNDYEIEDEGEAEADSEPEVPADVAIKSNASDASYDPDSGDEASESDSADSDFDDNDLTSGDEMHNLQYTHVPRSTY</sequence>
<feature type="compositionally biased region" description="Basic and acidic residues" evidence="1">
    <location>
        <begin position="77"/>
        <end position="87"/>
    </location>
</feature>
<dbReference type="EMBL" id="OZ037946">
    <property type="protein sequence ID" value="CAL1704110.1"/>
    <property type="molecule type" value="Genomic_DNA"/>
</dbReference>
<proteinExistence type="predicted"/>
<reference evidence="4" key="1">
    <citation type="submission" date="2024-04" db="EMBL/GenBank/DDBJ databases">
        <authorList>
            <person name="Shaw F."/>
            <person name="Minotto A."/>
        </authorList>
    </citation>
    <scope>NUCLEOTIDE SEQUENCE [LARGE SCALE GENOMIC DNA]</scope>
</reference>
<dbReference type="Proteomes" id="UP001497453">
    <property type="component" value="Chromosome 3"/>
</dbReference>
<dbReference type="InterPro" id="IPR058504">
    <property type="entry name" value="DUF8191"/>
</dbReference>
<organism evidence="3 4">
    <name type="scientific">Somion occarium</name>
    <dbReference type="NCBI Taxonomy" id="3059160"/>
    <lineage>
        <taxon>Eukaryota</taxon>
        <taxon>Fungi</taxon>
        <taxon>Dikarya</taxon>
        <taxon>Basidiomycota</taxon>
        <taxon>Agaricomycotina</taxon>
        <taxon>Agaricomycetes</taxon>
        <taxon>Polyporales</taxon>
        <taxon>Cerrenaceae</taxon>
        <taxon>Somion</taxon>
    </lineage>
</organism>
<feature type="compositionally biased region" description="Acidic residues" evidence="1">
    <location>
        <begin position="336"/>
        <end position="348"/>
    </location>
</feature>
<keyword evidence="4" id="KW-1185">Reference proteome</keyword>
<protein>
    <recommendedName>
        <fullName evidence="2">DUF8191 domain-containing protein</fullName>
    </recommendedName>
</protein>
<gene>
    <name evidence="3" type="ORF">GFSPODELE1_LOCUS4858</name>
</gene>
<accession>A0ABP1D8A8</accession>
<feature type="compositionally biased region" description="Acidic residues" evidence="1">
    <location>
        <begin position="306"/>
        <end position="318"/>
    </location>
</feature>
<feature type="region of interest" description="Disordered" evidence="1">
    <location>
        <begin position="336"/>
        <end position="405"/>
    </location>
</feature>
<evidence type="ECO:0000313" key="3">
    <source>
        <dbReference type="EMBL" id="CAL1704110.1"/>
    </source>
</evidence>
<feature type="compositionally biased region" description="Acidic residues" evidence="1">
    <location>
        <begin position="366"/>
        <end position="385"/>
    </location>
</feature>
<name>A0ABP1D8A8_9APHY</name>
<feature type="compositionally biased region" description="Polar residues" evidence="1">
    <location>
        <begin position="395"/>
        <end position="405"/>
    </location>
</feature>
<evidence type="ECO:0000259" key="2">
    <source>
        <dbReference type="Pfam" id="PF26609"/>
    </source>
</evidence>
<evidence type="ECO:0000313" key="4">
    <source>
        <dbReference type="Proteomes" id="UP001497453"/>
    </source>
</evidence>
<feature type="region of interest" description="Disordered" evidence="1">
    <location>
        <begin position="303"/>
        <end position="324"/>
    </location>
</feature>
<evidence type="ECO:0000256" key="1">
    <source>
        <dbReference type="SAM" id="MobiDB-lite"/>
    </source>
</evidence>
<feature type="region of interest" description="Disordered" evidence="1">
    <location>
        <begin position="57"/>
        <end position="106"/>
    </location>
</feature>
<feature type="domain" description="DUF8191" evidence="2">
    <location>
        <begin position="202"/>
        <end position="275"/>
    </location>
</feature>
<dbReference type="Pfam" id="PF26609">
    <property type="entry name" value="DUF8191"/>
    <property type="match status" value="1"/>
</dbReference>